<proteinExistence type="predicted"/>
<dbReference type="RefSeq" id="WP_236331080.1">
    <property type="nucleotide sequence ID" value="NZ_JAKIJS010000001.1"/>
</dbReference>
<dbReference type="EMBL" id="JAKIJS010000001">
    <property type="protein sequence ID" value="MCF6136416.1"/>
    <property type="molecule type" value="Genomic_DNA"/>
</dbReference>
<protein>
    <submittedName>
        <fullName evidence="1">Uncharacterized protein</fullName>
    </submittedName>
</protein>
<comment type="caution">
    <text evidence="1">The sequence shown here is derived from an EMBL/GenBank/DDBJ whole genome shotgun (WGS) entry which is preliminary data.</text>
</comment>
<keyword evidence="2" id="KW-1185">Reference proteome</keyword>
<evidence type="ECO:0000313" key="1">
    <source>
        <dbReference type="EMBL" id="MCF6136416.1"/>
    </source>
</evidence>
<reference evidence="1 2" key="1">
    <citation type="submission" date="2022-01" db="EMBL/GenBank/DDBJ databases">
        <title>Alkalihalobacillus sp. EGI L200015, a novel bacterium isolated from a salt lake sediment.</title>
        <authorList>
            <person name="Gao L."/>
            <person name="Fang B.-Z."/>
            <person name="Li W.-J."/>
        </authorList>
    </citation>
    <scope>NUCLEOTIDE SEQUENCE [LARGE SCALE GENOMIC DNA]</scope>
    <source>
        <strain evidence="1 2">KCTC 12718</strain>
    </source>
</reference>
<sequence>MKAAEMEKAVDFKKLTIVDLQISLQESENRLKFVTSTAFIEADVRTHEPESFNDDPTLGRALGKFETNPNVDYSDRDVINIHSCVYLQNVKITPISAPDSATYLDEFVIFTDHILGLALADVE</sequence>
<gene>
    <name evidence="1" type="ORF">L2716_01655</name>
</gene>
<name>A0ABS9GXN1_9BACL</name>
<organism evidence="1 2">
    <name type="scientific">Pseudalkalibacillus berkeleyi</name>
    <dbReference type="NCBI Taxonomy" id="1069813"/>
    <lineage>
        <taxon>Bacteria</taxon>
        <taxon>Bacillati</taxon>
        <taxon>Bacillota</taxon>
        <taxon>Bacilli</taxon>
        <taxon>Bacillales</taxon>
        <taxon>Fictibacillaceae</taxon>
        <taxon>Pseudalkalibacillus</taxon>
    </lineage>
</organism>
<dbReference type="Proteomes" id="UP001649381">
    <property type="component" value="Unassembled WGS sequence"/>
</dbReference>
<accession>A0ABS9GXN1</accession>
<evidence type="ECO:0000313" key="2">
    <source>
        <dbReference type="Proteomes" id="UP001649381"/>
    </source>
</evidence>